<evidence type="ECO:0008006" key="3">
    <source>
        <dbReference type="Google" id="ProtNLM"/>
    </source>
</evidence>
<dbReference type="HOGENOM" id="CLU_189889_1_0_9"/>
<reference evidence="1 2" key="1">
    <citation type="submission" date="2011-08" db="EMBL/GenBank/DDBJ databases">
        <title>The Genome Sequence of Clostridium citroniae WAL-17108.</title>
        <authorList>
            <consortium name="The Broad Institute Genome Sequencing Platform"/>
            <person name="Earl A."/>
            <person name="Ward D."/>
            <person name="Feldgarden M."/>
            <person name="Gevers D."/>
            <person name="Finegold S.M."/>
            <person name="Summanen P.H."/>
            <person name="Molitoris D.R."/>
            <person name="Vaisanen M.L."/>
            <person name="Daigneault M."/>
            <person name="Allen-Vercoe E."/>
            <person name="Young S.K."/>
            <person name="Zeng Q."/>
            <person name="Gargeya S."/>
            <person name="Fitzgerald M."/>
            <person name="Haas B."/>
            <person name="Abouelleil A."/>
            <person name="Alvarado L."/>
            <person name="Arachchi H.M."/>
            <person name="Berlin A."/>
            <person name="Brown A."/>
            <person name="Chapman S.B."/>
            <person name="Chen Z."/>
            <person name="Dunbar C."/>
            <person name="Freedman E."/>
            <person name="Gearin G."/>
            <person name="Gellesch M."/>
            <person name="Goldberg J."/>
            <person name="Griggs A."/>
            <person name="Gujja S."/>
            <person name="Heiman D."/>
            <person name="Howarth C."/>
            <person name="Larson L."/>
            <person name="Lui A."/>
            <person name="MacDonald P.J.P."/>
            <person name="Montmayeur A."/>
            <person name="Murphy C."/>
            <person name="Neiman D."/>
            <person name="Pearson M."/>
            <person name="Priest M."/>
            <person name="Roberts A."/>
            <person name="Saif S."/>
            <person name="Shea T."/>
            <person name="Shenoy N."/>
            <person name="Sisk P."/>
            <person name="Stolte C."/>
            <person name="Sykes S."/>
            <person name="Wortman J."/>
            <person name="Nusbaum C."/>
            <person name="Birren B."/>
        </authorList>
    </citation>
    <scope>NUCLEOTIDE SEQUENCE [LARGE SCALE GENOMIC DNA]</scope>
    <source>
        <strain evidence="1 2">WAL-17108</strain>
    </source>
</reference>
<comment type="caution">
    <text evidence="1">The sequence shown here is derived from an EMBL/GenBank/DDBJ whole genome shotgun (WGS) entry which is preliminary data.</text>
</comment>
<name>G5HEM3_9FIRM</name>
<gene>
    <name evidence="1" type="ORF">HMPREF9469_00896</name>
</gene>
<accession>G5HEM3</accession>
<evidence type="ECO:0000313" key="2">
    <source>
        <dbReference type="Proteomes" id="UP000003763"/>
    </source>
</evidence>
<dbReference type="Proteomes" id="UP000003763">
    <property type="component" value="Unassembled WGS sequence"/>
</dbReference>
<sequence length="77" mass="8505">MNKNKRKLLAAARDIIERAIEIICGVMDSESENFDNLSDGLKCTERGAAMEEAVEILDSLVDKLNEVIAGIDKILKI</sequence>
<evidence type="ECO:0000313" key="1">
    <source>
        <dbReference type="EMBL" id="EHE99981.1"/>
    </source>
</evidence>
<dbReference type="AlphaFoldDB" id="G5HEM3"/>
<dbReference type="RefSeq" id="WP_007859584.1">
    <property type="nucleotide sequence ID" value="NZ_JH376420.1"/>
</dbReference>
<protein>
    <recommendedName>
        <fullName evidence="3">Methyl-accepting transducer domain-containing protein</fullName>
    </recommendedName>
</protein>
<organism evidence="1 2">
    <name type="scientific">[Clostridium] citroniae WAL-17108</name>
    <dbReference type="NCBI Taxonomy" id="742733"/>
    <lineage>
        <taxon>Bacteria</taxon>
        <taxon>Bacillati</taxon>
        <taxon>Bacillota</taxon>
        <taxon>Clostridia</taxon>
        <taxon>Lachnospirales</taxon>
        <taxon>Lachnospiraceae</taxon>
        <taxon>Enterocloster</taxon>
    </lineage>
</organism>
<dbReference type="EMBL" id="ADLJ01000007">
    <property type="protein sequence ID" value="EHE99981.1"/>
    <property type="molecule type" value="Genomic_DNA"/>
</dbReference>
<dbReference type="PATRIC" id="fig|742733.3.peg.922"/>
<proteinExistence type="predicted"/>